<evidence type="ECO:0000313" key="2">
    <source>
        <dbReference type="EMBL" id="MBT0664883.1"/>
    </source>
</evidence>
<organism evidence="2 3">
    <name type="scientific">Geoanaerobacter pelophilus</name>
    <dbReference type="NCBI Taxonomy" id="60036"/>
    <lineage>
        <taxon>Bacteria</taxon>
        <taxon>Pseudomonadati</taxon>
        <taxon>Thermodesulfobacteriota</taxon>
        <taxon>Desulfuromonadia</taxon>
        <taxon>Geobacterales</taxon>
        <taxon>Geobacteraceae</taxon>
        <taxon>Geoanaerobacter</taxon>
    </lineage>
</organism>
<keyword evidence="1" id="KW-0732">Signal</keyword>
<feature type="signal peptide" evidence="1">
    <location>
        <begin position="1"/>
        <end position="20"/>
    </location>
</feature>
<feature type="chain" id="PRO_5043520689" evidence="1">
    <location>
        <begin position="21"/>
        <end position="357"/>
    </location>
</feature>
<dbReference type="AlphaFoldDB" id="A0AAW4L758"/>
<proteinExistence type="predicted"/>
<keyword evidence="3" id="KW-1185">Reference proteome</keyword>
<reference evidence="2 3" key="1">
    <citation type="submission" date="2021-05" db="EMBL/GenBank/DDBJ databases">
        <title>The draft genome of Geobacter pelophilus DSM 12255.</title>
        <authorList>
            <person name="Xu Z."/>
            <person name="Masuda Y."/>
            <person name="Itoh H."/>
            <person name="Senoo K."/>
        </authorList>
    </citation>
    <scope>NUCLEOTIDE SEQUENCE [LARGE SCALE GENOMIC DNA]</scope>
    <source>
        <strain evidence="2 3">DSM 12255</strain>
    </source>
</reference>
<gene>
    <name evidence="2" type="ORF">KI809_11280</name>
</gene>
<comment type="caution">
    <text evidence="2">The sequence shown here is derived from an EMBL/GenBank/DDBJ whole genome shotgun (WGS) entry which is preliminary data.</text>
</comment>
<evidence type="ECO:0000256" key="1">
    <source>
        <dbReference type="SAM" id="SignalP"/>
    </source>
</evidence>
<dbReference type="EMBL" id="JAHCVJ010000004">
    <property type="protein sequence ID" value="MBT0664883.1"/>
    <property type="molecule type" value="Genomic_DNA"/>
</dbReference>
<dbReference type="Proteomes" id="UP000811899">
    <property type="component" value="Unassembled WGS sequence"/>
</dbReference>
<accession>A0AAW4L758</accession>
<dbReference type="RefSeq" id="WP_214171657.1">
    <property type="nucleotide sequence ID" value="NZ_JAHCVJ010000004.1"/>
</dbReference>
<protein>
    <submittedName>
        <fullName evidence="2">Uncharacterized protein</fullName>
    </submittedName>
</protein>
<evidence type="ECO:0000313" key="3">
    <source>
        <dbReference type="Proteomes" id="UP000811899"/>
    </source>
</evidence>
<sequence>MKRINLVSAGLLLIVSQAHAGNGDLNVSGNITAASVSAPLNGNATTATSLVTSRGTITTNETGTYGNLQISGNKNGYFGIRSSDFGRTFMFSPAVAGIYKDSGAWSWYFDDNGVLVIGSVPGGNVTGTVANATNAVNLNGQPASYYQAAATAINTGNIGSQSVSYAASAGSAASATNAGQLNSQPGSFYQNASNLSVGTIPWQRQQPGTVIRRYYSSIVGSRTYVSNFSTVDTAPTLTAGTELFSQAISANNATDIIRVSGVLNTHSAYGGTGVVIGVFAGNNLIGVVSNGYTTSGQITTELTPFSFEFSPATTGSIIYSVRGGAFNAGGTWYLNGRTDTDAGGTIRSTFTIEEIVQ</sequence>
<name>A0AAW4L758_9BACT</name>